<dbReference type="PANTHER" id="PTHR31221:SF358">
    <property type="entry name" value="WRKY TRANSCRIPTION FACTOR 71"/>
    <property type="match status" value="1"/>
</dbReference>
<name>A0A7N0RE70_KALFE</name>
<reference evidence="8" key="1">
    <citation type="submission" date="2021-01" db="UniProtKB">
        <authorList>
            <consortium name="EnsemblPlants"/>
        </authorList>
    </citation>
    <scope>IDENTIFICATION</scope>
</reference>
<dbReference type="InterPro" id="IPR003657">
    <property type="entry name" value="WRKY_dom"/>
</dbReference>
<comment type="subcellular location">
    <subcellularLocation>
        <location evidence="1">Nucleus</location>
    </subcellularLocation>
</comment>
<dbReference type="Gene3D" id="2.20.25.80">
    <property type="entry name" value="WRKY domain"/>
    <property type="match status" value="1"/>
</dbReference>
<dbReference type="InterPro" id="IPR036576">
    <property type="entry name" value="WRKY_dom_sf"/>
</dbReference>
<dbReference type="GO" id="GO:0043565">
    <property type="term" value="F:sequence-specific DNA binding"/>
    <property type="evidence" value="ECO:0007669"/>
    <property type="project" value="InterPro"/>
</dbReference>
<dbReference type="SUPFAM" id="SSF118290">
    <property type="entry name" value="WRKY DNA-binding domain"/>
    <property type="match status" value="1"/>
</dbReference>
<dbReference type="EnsemblPlants" id="Kaladp0008s0779.1.v1.1">
    <property type="protein sequence ID" value="Kaladp0008s0779.1.v1.1"/>
    <property type="gene ID" value="Kaladp0008s0779.v1.1"/>
</dbReference>
<evidence type="ECO:0000256" key="6">
    <source>
        <dbReference type="SAM" id="MobiDB-lite"/>
    </source>
</evidence>
<feature type="domain" description="WRKY" evidence="7">
    <location>
        <begin position="187"/>
        <end position="252"/>
    </location>
</feature>
<evidence type="ECO:0000256" key="4">
    <source>
        <dbReference type="ARBA" id="ARBA00023163"/>
    </source>
</evidence>
<keyword evidence="2" id="KW-0805">Transcription regulation</keyword>
<evidence type="ECO:0000259" key="7">
    <source>
        <dbReference type="PROSITE" id="PS50811"/>
    </source>
</evidence>
<feature type="region of interest" description="Disordered" evidence="6">
    <location>
        <begin position="96"/>
        <end position="181"/>
    </location>
</feature>
<sequence>MSDHQSTDFFNLFHDPFVTYQYNNLLGQAGTAPTSAGSSLYDNSSYNSGITGMSFSESLDGSVDYNALARAFGLSSSEDLLLSAVNEGLSYGKVQRDQMVQGVGDDGQRGGRGRSTGGGDQFANSSISSSSGEASGGEEDCSKKENKVAKGSHAGEDGDGSKKQNKQNNKKGEKKQREPRFAFMTKSEVDHLEDGYRWRKYGQKAVKNSPYPRSYYRCTTQKCSVKKRVERSFQDPSVVITTYEGQHNHPIPTTLRGSYNASGLMFSSTSSLSPASFNLVGGGGQGAGFTNPHDVFLRMPHQYDNNTLIHGSTIMEYNNGVPPSLTLMQLQQRRHQRPFQSDYGLLQDMVNPSASFGDHKLEQP</sequence>
<evidence type="ECO:0000256" key="1">
    <source>
        <dbReference type="ARBA" id="ARBA00004123"/>
    </source>
</evidence>
<dbReference type="GO" id="GO:0003700">
    <property type="term" value="F:DNA-binding transcription factor activity"/>
    <property type="evidence" value="ECO:0007669"/>
    <property type="project" value="InterPro"/>
</dbReference>
<dbReference type="Pfam" id="PF03106">
    <property type="entry name" value="WRKY"/>
    <property type="match status" value="1"/>
</dbReference>
<dbReference type="Proteomes" id="UP000594263">
    <property type="component" value="Unplaced"/>
</dbReference>
<evidence type="ECO:0000313" key="9">
    <source>
        <dbReference type="Proteomes" id="UP000594263"/>
    </source>
</evidence>
<keyword evidence="3" id="KW-0238">DNA-binding</keyword>
<dbReference type="GO" id="GO:0005634">
    <property type="term" value="C:nucleus"/>
    <property type="evidence" value="ECO:0007669"/>
    <property type="project" value="UniProtKB-SubCell"/>
</dbReference>
<dbReference type="InterPro" id="IPR044810">
    <property type="entry name" value="WRKY_plant"/>
</dbReference>
<evidence type="ECO:0000256" key="2">
    <source>
        <dbReference type="ARBA" id="ARBA00023015"/>
    </source>
</evidence>
<dbReference type="FunFam" id="2.20.25.80:FF:000003">
    <property type="entry name" value="WRKY transcription factor 57"/>
    <property type="match status" value="1"/>
</dbReference>
<organism evidence="8 9">
    <name type="scientific">Kalanchoe fedtschenkoi</name>
    <name type="common">Lavender scallops</name>
    <name type="synonym">South American air plant</name>
    <dbReference type="NCBI Taxonomy" id="63787"/>
    <lineage>
        <taxon>Eukaryota</taxon>
        <taxon>Viridiplantae</taxon>
        <taxon>Streptophyta</taxon>
        <taxon>Embryophyta</taxon>
        <taxon>Tracheophyta</taxon>
        <taxon>Spermatophyta</taxon>
        <taxon>Magnoliopsida</taxon>
        <taxon>eudicotyledons</taxon>
        <taxon>Gunneridae</taxon>
        <taxon>Pentapetalae</taxon>
        <taxon>Saxifragales</taxon>
        <taxon>Crassulaceae</taxon>
        <taxon>Kalanchoe</taxon>
    </lineage>
</organism>
<feature type="compositionally biased region" description="Basic and acidic residues" evidence="6">
    <location>
        <begin position="140"/>
        <end position="162"/>
    </location>
</feature>
<dbReference type="SMART" id="SM00774">
    <property type="entry name" value="WRKY"/>
    <property type="match status" value="1"/>
</dbReference>
<dbReference type="PANTHER" id="PTHR31221">
    <property type="entry name" value="WRKY TRANSCRIPTION FACTOR PROTEIN 1-RELATED"/>
    <property type="match status" value="1"/>
</dbReference>
<dbReference type="Gramene" id="Kaladp0008s0779.1.v1.1">
    <property type="protein sequence ID" value="Kaladp0008s0779.1.v1.1"/>
    <property type="gene ID" value="Kaladp0008s0779.v1.1"/>
</dbReference>
<evidence type="ECO:0000313" key="8">
    <source>
        <dbReference type="EnsemblPlants" id="Kaladp0008s0779.1.v1.1"/>
    </source>
</evidence>
<dbReference type="AlphaFoldDB" id="A0A7N0RE70"/>
<evidence type="ECO:0000256" key="5">
    <source>
        <dbReference type="ARBA" id="ARBA00023242"/>
    </source>
</evidence>
<feature type="compositionally biased region" description="Basic residues" evidence="6">
    <location>
        <begin position="163"/>
        <end position="174"/>
    </location>
</feature>
<accession>A0A7N0RE70</accession>
<proteinExistence type="predicted"/>
<keyword evidence="9" id="KW-1185">Reference proteome</keyword>
<dbReference type="PROSITE" id="PS50811">
    <property type="entry name" value="WRKY"/>
    <property type="match status" value="1"/>
</dbReference>
<protein>
    <recommendedName>
        <fullName evidence="7">WRKY domain-containing protein</fullName>
    </recommendedName>
</protein>
<evidence type="ECO:0000256" key="3">
    <source>
        <dbReference type="ARBA" id="ARBA00023125"/>
    </source>
</evidence>
<keyword evidence="5" id="KW-0539">Nucleus</keyword>
<keyword evidence="4" id="KW-0804">Transcription</keyword>